<gene>
    <name evidence="2" type="ORF">IW245_006100</name>
</gene>
<reference evidence="2" key="1">
    <citation type="submission" date="2020-11" db="EMBL/GenBank/DDBJ databases">
        <title>Sequencing the genomes of 1000 actinobacteria strains.</title>
        <authorList>
            <person name="Klenk H.-P."/>
        </authorList>
    </citation>
    <scope>NUCLEOTIDE SEQUENCE</scope>
    <source>
        <strain evidence="2">DSM 45356</strain>
    </source>
</reference>
<dbReference type="AlphaFoldDB" id="A0A8J7GXL3"/>
<comment type="caution">
    <text evidence="2">The sequence shown here is derived from an EMBL/GenBank/DDBJ whole genome shotgun (WGS) entry which is preliminary data.</text>
</comment>
<organism evidence="2 3">
    <name type="scientific">Longispora fulva</name>
    <dbReference type="NCBI Taxonomy" id="619741"/>
    <lineage>
        <taxon>Bacteria</taxon>
        <taxon>Bacillati</taxon>
        <taxon>Actinomycetota</taxon>
        <taxon>Actinomycetes</taxon>
        <taxon>Micromonosporales</taxon>
        <taxon>Micromonosporaceae</taxon>
        <taxon>Longispora</taxon>
    </lineage>
</organism>
<accession>A0A8J7GXL3</accession>
<sequence length="205" mass="21320">MTTETKLPTALYAAAGAADIAREKIEQIPAQAAKLSAKVREGNLKDKALDLGGRAAGDIAELGARAYVEISGLRRKVRKGQARDYLLSEAEKAREAAKRSADKLAERAQTTFEKLVERGTVVLEGEPTPEPVKAEATIDAAPHTSSAPKDPADAAEFIASAPAAPAASAPKTDAPKAEAPKAEAPKAPVKKVAKKAVKKATPPAE</sequence>
<evidence type="ECO:0000313" key="2">
    <source>
        <dbReference type="EMBL" id="MBG6139906.1"/>
    </source>
</evidence>
<feature type="compositionally biased region" description="Low complexity" evidence="1">
    <location>
        <begin position="154"/>
        <end position="172"/>
    </location>
</feature>
<name>A0A8J7GXL3_9ACTN</name>
<protein>
    <submittedName>
        <fullName evidence="2">Uncharacterized protein</fullName>
    </submittedName>
</protein>
<keyword evidence="3" id="KW-1185">Reference proteome</keyword>
<dbReference type="RefSeq" id="WP_197006515.1">
    <property type="nucleotide sequence ID" value="NZ_BONS01000006.1"/>
</dbReference>
<proteinExistence type="predicted"/>
<dbReference type="Proteomes" id="UP000622552">
    <property type="component" value="Unassembled WGS sequence"/>
</dbReference>
<feature type="compositionally biased region" description="Basic and acidic residues" evidence="1">
    <location>
        <begin position="173"/>
        <end position="184"/>
    </location>
</feature>
<feature type="compositionally biased region" description="Basic residues" evidence="1">
    <location>
        <begin position="188"/>
        <end position="198"/>
    </location>
</feature>
<evidence type="ECO:0000313" key="3">
    <source>
        <dbReference type="Proteomes" id="UP000622552"/>
    </source>
</evidence>
<feature type="region of interest" description="Disordered" evidence="1">
    <location>
        <begin position="119"/>
        <end position="205"/>
    </location>
</feature>
<evidence type="ECO:0000256" key="1">
    <source>
        <dbReference type="SAM" id="MobiDB-lite"/>
    </source>
</evidence>
<dbReference type="EMBL" id="JADOUF010000001">
    <property type="protein sequence ID" value="MBG6139906.1"/>
    <property type="molecule type" value="Genomic_DNA"/>
</dbReference>